<evidence type="ECO:0000256" key="1">
    <source>
        <dbReference type="SAM" id="MobiDB-lite"/>
    </source>
</evidence>
<gene>
    <name evidence="2" type="ORF">MFIFM68171_00701</name>
</gene>
<accession>A0ABQ0FY97</accession>
<protein>
    <submittedName>
        <fullName evidence="2">IBR domain-containing protein</fullName>
    </submittedName>
</protein>
<organism evidence="2 3">
    <name type="scientific">Madurella fahalii</name>
    <dbReference type="NCBI Taxonomy" id="1157608"/>
    <lineage>
        <taxon>Eukaryota</taxon>
        <taxon>Fungi</taxon>
        <taxon>Dikarya</taxon>
        <taxon>Ascomycota</taxon>
        <taxon>Pezizomycotina</taxon>
        <taxon>Sordariomycetes</taxon>
        <taxon>Sordariomycetidae</taxon>
        <taxon>Sordariales</taxon>
        <taxon>Sordariales incertae sedis</taxon>
        <taxon>Madurella</taxon>
    </lineage>
</organism>
<feature type="region of interest" description="Disordered" evidence="1">
    <location>
        <begin position="259"/>
        <end position="282"/>
    </location>
</feature>
<feature type="region of interest" description="Disordered" evidence="1">
    <location>
        <begin position="1"/>
        <end position="27"/>
    </location>
</feature>
<reference evidence="2 3" key="1">
    <citation type="submission" date="2024-09" db="EMBL/GenBank/DDBJ databases">
        <title>Itraconazole resistance in Madurella fahalii resulting from another homologue of gene encoding cytochrome P450 14-alpha sterol demethylase (CYP51).</title>
        <authorList>
            <person name="Yoshioka I."/>
            <person name="Fahal A.H."/>
            <person name="Kaneko S."/>
            <person name="Yaguchi T."/>
        </authorList>
    </citation>
    <scope>NUCLEOTIDE SEQUENCE [LARGE SCALE GENOMIC DNA]</scope>
    <source>
        <strain evidence="2 3">IFM 68171</strain>
    </source>
</reference>
<proteinExistence type="predicted"/>
<keyword evidence="3" id="KW-1185">Reference proteome</keyword>
<feature type="region of interest" description="Disordered" evidence="1">
    <location>
        <begin position="78"/>
        <end position="167"/>
    </location>
</feature>
<feature type="compositionally biased region" description="Low complexity" evidence="1">
    <location>
        <begin position="122"/>
        <end position="137"/>
    </location>
</feature>
<dbReference type="Proteomes" id="UP001628179">
    <property type="component" value="Unassembled WGS sequence"/>
</dbReference>
<dbReference type="RefSeq" id="XP_070912224.1">
    <property type="nucleotide sequence ID" value="XM_071056123.1"/>
</dbReference>
<name>A0ABQ0FY97_9PEZI</name>
<sequence length="312" mass="34221">MPSVAQELPTVQSCKKRRRDDDNNNNHHHQQLQLYADLLAMSAISGANQHPFLSSHSVSTTPRGTIFVDKNFDHGVLFQHPPLHQSSPHAATRKIMPLQSAKRRRTSVDRDVGALEGEPMQRSPSSSPSRKQQQQQQQHHHHHPQQQIHHTKSAEKSRQTIVAADDAPSSTALIDRCHICFRKPTKKSDLDSFADCQGCGLRTCYVCIRECLGWGPNLEAELLVPPPTAATDTSFTMLDVDAVEHGDGDVHVFGEEQRDLTRDAEGGGRGGGGGEGWARGGGHRQVVCSRCCVEKGEDGDVVCLGCLPFIEG</sequence>
<dbReference type="EMBL" id="BAAFSV010000001">
    <property type="protein sequence ID" value="GAB1310491.1"/>
    <property type="molecule type" value="Genomic_DNA"/>
</dbReference>
<evidence type="ECO:0000313" key="2">
    <source>
        <dbReference type="EMBL" id="GAB1310491.1"/>
    </source>
</evidence>
<comment type="caution">
    <text evidence="2">The sequence shown here is derived from an EMBL/GenBank/DDBJ whole genome shotgun (WGS) entry which is preliminary data.</text>
</comment>
<dbReference type="GeneID" id="98171446"/>
<feature type="compositionally biased region" description="Gly residues" evidence="1">
    <location>
        <begin position="267"/>
        <end position="280"/>
    </location>
</feature>
<evidence type="ECO:0000313" key="3">
    <source>
        <dbReference type="Proteomes" id="UP001628179"/>
    </source>
</evidence>